<feature type="transmembrane region" description="Helical" evidence="11">
    <location>
        <begin position="303"/>
        <end position="322"/>
    </location>
</feature>
<evidence type="ECO:0000256" key="1">
    <source>
        <dbReference type="ARBA" id="ARBA00004651"/>
    </source>
</evidence>
<feature type="transmembrane region" description="Helical" evidence="11">
    <location>
        <begin position="69"/>
        <end position="88"/>
    </location>
</feature>
<feature type="transmembrane region" description="Helical" evidence="11">
    <location>
        <begin position="363"/>
        <end position="391"/>
    </location>
</feature>
<evidence type="ECO:0000256" key="4">
    <source>
        <dbReference type="ARBA" id="ARBA00022692"/>
    </source>
</evidence>
<keyword evidence="9" id="KW-0739">Sodium transport</keyword>
<evidence type="ECO:0000256" key="5">
    <source>
        <dbReference type="ARBA" id="ARBA00022989"/>
    </source>
</evidence>
<evidence type="ECO:0000256" key="9">
    <source>
        <dbReference type="ARBA" id="ARBA00023201"/>
    </source>
</evidence>
<dbReference type="GO" id="GO:0015386">
    <property type="term" value="F:potassium:proton antiporter activity"/>
    <property type="evidence" value="ECO:0007669"/>
    <property type="project" value="TreeGrafter"/>
</dbReference>
<feature type="transmembrane region" description="Helical" evidence="11">
    <location>
        <begin position="412"/>
        <end position="433"/>
    </location>
</feature>
<dbReference type="PANTHER" id="PTHR10110:SF86">
    <property type="entry name" value="SODIUM_HYDROGEN EXCHANGER 7"/>
    <property type="match status" value="1"/>
</dbReference>
<dbReference type="GO" id="GO:0015385">
    <property type="term" value="F:sodium:proton antiporter activity"/>
    <property type="evidence" value="ECO:0007669"/>
    <property type="project" value="InterPro"/>
</dbReference>
<dbReference type="InterPro" id="IPR006153">
    <property type="entry name" value="Cation/H_exchanger_TM"/>
</dbReference>
<dbReference type="PRINTS" id="PR01084">
    <property type="entry name" value="NAHEXCHNGR"/>
</dbReference>
<dbReference type="GO" id="GO:0005886">
    <property type="term" value="C:plasma membrane"/>
    <property type="evidence" value="ECO:0007669"/>
    <property type="project" value="UniProtKB-SubCell"/>
</dbReference>
<feature type="transmembrane region" description="Helical" evidence="11">
    <location>
        <begin position="445"/>
        <end position="467"/>
    </location>
</feature>
<evidence type="ECO:0000256" key="8">
    <source>
        <dbReference type="ARBA" id="ARBA00023136"/>
    </source>
</evidence>
<sequence>MLEMDNKTENSTSNLMNATSGLMEAPDAHDGRAFAIFEHHIYDIVIATSGLLMMALVIGNLLHKHDVTWMPESLVVIFLGAILGFGWKYLINDGEFNWETDAEINDDLLQAVFLPIIIFEAGWSLKNKEFISQLPYIMIFAVLGTIICMVVVAELLIHTSAYHGIGGDGENGVRLAFTYGALIAAVDPVATLATYAHLNVEPLLNILVMGESIINDAVAITLFEVLNGEGFTEAQTRAELVGVIAKDTCWLLLGSVSVGLLWGVALSFVVRVAGLRHTPPMAILFVLSSAYFVYHVSQHKMKLSGIICILFCGMVMSSFVPNHLSVEGSLLCSFLLKQLSSLADMAVFLFVGLAISLSRPEGFRLGCFVMLFCLLGRALATFPLAGVCNIIKAQVGKKLEKEKRLMISPKHMFMMWHAGLRGGIALVLCLQLGTWCGQKQKIQLIQATTLLICVFLLVFGGTTSLLLKCLGIPLGSPPPMYLQGTCFSRLIFEFSRVALKPLLTGGAKRDLTMHGSVVQHIMNEARIKHDIEREIYRDRHPDASVRMGMFGQVDPLQIDQGWAEGDPDDERWMQFYHADREGRSEDSEASDSVMGTSSADSD</sequence>
<reference evidence="13" key="1">
    <citation type="submission" date="2021-01" db="EMBL/GenBank/DDBJ databases">
        <authorList>
            <person name="Corre E."/>
            <person name="Pelletier E."/>
            <person name="Niang G."/>
            <person name="Scheremetjew M."/>
            <person name="Finn R."/>
            <person name="Kale V."/>
            <person name="Holt S."/>
            <person name="Cochrane G."/>
            <person name="Meng A."/>
            <person name="Brown T."/>
            <person name="Cohen L."/>
        </authorList>
    </citation>
    <scope>NUCLEOTIDE SEQUENCE</scope>
    <source>
        <strain evidence="13">Pbaha01</strain>
    </source>
</reference>
<dbReference type="PANTHER" id="PTHR10110">
    <property type="entry name" value="SODIUM/HYDROGEN EXCHANGER"/>
    <property type="match status" value="1"/>
</dbReference>
<evidence type="ECO:0000256" key="3">
    <source>
        <dbReference type="ARBA" id="ARBA00022475"/>
    </source>
</evidence>
<dbReference type="InterPro" id="IPR004709">
    <property type="entry name" value="NaH_exchanger"/>
</dbReference>
<dbReference type="GO" id="GO:0098719">
    <property type="term" value="P:sodium ion import across plasma membrane"/>
    <property type="evidence" value="ECO:0007669"/>
    <property type="project" value="TreeGrafter"/>
</dbReference>
<evidence type="ECO:0000256" key="10">
    <source>
        <dbReference type="SAM" id="MobiDB-lite"/>
    </source>
</evidence>
<keyword evidence="2" id="KW-0813">Transport</keyword>
<feature type="transmembrane region" description="Helical" evidence="11">
    <location>
        <begin position="137"/>
        <end position="157"/>
    </location>
</feature>
<comment type="subcellular location">
    <subcellularLocation>
        <location evidence="1">Cell membrane</location>
        <topology evidence="1">Multi-pass membrane protein</topology>
    </subcellularLocation>
</comment>
<feature type="compositionally biased region" description="Basic and acidic residues" evidence="10">
    <location>
        <begin position="577"/>
        <end position="586"/>
    </location>
</feature>
<evidence type="ECO:0000313" key="13">
    <source>
        <dbReference type="EMBL" id="CAD8345991.1"/>
    </source>
</evidence>
<dbReference type="AlphaFoldDB" id="A0A7R9ZWL3"/>
<keyword evidence="5 11" id="KW-1133">Transmembrane helix</keyword>
<evidence type="ECO:0000256" key="7">
    <source>
        <dbReference type="ARBA" id="ARBA00023065"/>
    </source>
</evidence>
<evidence type="ECO:0000259" key="12">
    <source>
        <dbReference type="Pfam" id="PF00999"/>
    </source>
</evidence>
<dbReference type="Pfam" id="PF00999">
    <property type="entry name" value="Na_H_Exchanger"/>
    <property type="match status" value="1"/>
</dbReference>
<dbReference type="Gene3D" id="6.10.140.1330">
    <property type="match status" value="1"/>
</dbReference>
<keyword evidence="3" id="KW-1003">Cell membrane</keyword>
<accession>A0A7R9ZWL3</accession>
<feature type="transmembrane region" description="Helical" evidence="11">
    <location>
        <begin position="334"/>
        <end position="357"/>
    </location>
</feature>
<evidence type="ECO:0000256" key="11">
    <source>
        <dbReference type="SAM" id="Phobius"/>
    </source>
</evidence>
<name>A0A7R9ZWL3_9DINO</name>
<feature type="transmembrane region" description="Helical" evidence="11">
    <location>
        <begin position="41"/>
        <end position="62"/>
    </location>
</feature>
<keyword evidence="8 11" id="KW-0472">Membrane</keyword>
<evidence type="ECO:0000256" key="2">
    <source>
        <dbReference type="ARBA" id="ARBA00022448"/>
    </source>
</evidence>
<keyword evidence="7" id="KW-0406">Ion transport</keyword>
<proteinExistence type="predicted"/>
<keyword evidence="6" id="KW-0915">Sodium</keyword>
<dbReference type="GO" id="GO:0051453">
    <property type="term" value="P:regulation of intracellular pH"/>
    <property type="evidence" value="ECO:0007669"/>
    <property type="project" value="TreeGrafter"/>
</dbReference>
<feature type="transmembrane region" description="Helical" evidence="11">
    <location>
        <begin position="250"/>
        <end position="269"/>
    </location>
</feature>
<feature type="compositionally biased region" description="Polar residues" evidence="10">
    <location>
        <begin position="593"/>
        <end position="602"/>
    </location>
</feature>
<dbReference type="InterPro" id="IPR018422">
    <property type="entry name" value="Cation/H_exchanger_CPA1"/>
</dbReference>
<feature type="region of interest" description="Disordered" evidence="10">
    <location>
        <begin position="560"/>
        <end position="602"/>
    </location>
</feature>
<dbReference type="EMBL" id="HBEG01002991">
    <property type="protein sequence ID" value="CAD8345991.1"/>
    <property type="molecule type" value="Transcribed_RNA"/>
</dbReference>
<protein>
    <recommendedName>
        <fullName evidence="12">Cation/H+ exchanger transmembrane domain-containing protein</fullName>
    </recommendedName>
</protein>
<feature type="transmembrane region" description="Helical" evidence="11">
    <location>
        <begin position="281"/>
        <end position="297"/>
    </location>
</feature>
<evidence type="ECO:0000256" key="6">
    <source>
        <dbReference type="ARBA" id="ARBA00023053"/>
    </source>
</evidence>
<organism evidence="13">
    <name type="scientific">Pyrodinium bahamense</name>
    <dbReference type="NCBI Taxonomy" id="73915"/>
    <lineage>
        <taxon>Eukaryota</taxon>
        <taxon>Sar</taxon>
        <taxon>Alveolata</taxon>
        <taxon>Dinophyceae</taxon>
        <taxon>Gonyaulacales</taxon>
        <taxon>Pyrocystaceae</taxon>
        <taxon>Pyrodinium</taxon>
    </lineage>
</organism>
<keyword evidence="4 11" id="KW-0812">Transmembrane</keyword>
<feature type="domain" description="Cation/H+ exchanger transmembrane" evidence="12">
    <location>
        <begin position="55"/>
        <end position="468"/>
    </location>
</feature>
<gene>
    <name evidence="13" type="ORF">PBAH0796_LOCUS1729</name>
</gene>